<sequence length="560" mass="61545">MIWLTRQIKWVFFWIYLWQLKEYHTGRFLAHFQTDQGKKLLFHPLSFVKVLLLLDFVGVLAVRMFQEELLSQNNTVFVLVLVAFGVGIFATFLLYTVEAIKAVLDSMRKRLKMPVFTKKTLVLVILGVGAQIAFYGVLTFTDVSVSTFFLGREVFVFTASSVFSGLLLFDLLTPFVVSGIVLGFQPFAVMGRNRILSKAKERRAKMKNLKVIGITGSYGKTSTKEFLAHILGQKYQVLKTPEHANSEVGIARTILRNLTDEHDVFVCEMGAYNKGGIKLLAEIAKPQIGIVTGANEQHLATFGSMENLLSAEGGAELVKALPRGGIAILNGASPKLKEHLARLKRAGEGVKFIVATEDIRAGDVRVEKERLSFRIEGVTFAVPAYGAHNVQNLLLAIAAARALGMGLKEIAKALESMPLELSALKVKKVASGATVIDSTYSANPDGVIADLEYLNLYEGKKILVMPCLIELGKASQEAHRKIGEKIAQVCDLAIITTGECLASVKEGAAGQSDKIFYMGNAQYIFDKIKEIVEERGAILLEGGKESRTQLQLLALLNKND</sequence>
<dbReference type="EMBL" id="MHUL01000015">
    <property type="protein sequence ID" value="OHA77112.1"/>
    <property type="molecule type" value="Genomic_DNA"/>
</dbReference>
<dbReference type="SUPFAM" id="SSF53244">
    <property type="entry name" value="MurD-like peptide ligases, peptide-binding domain"/>
    <property type="match status" value="1"/>
</dbReference>
<evidence type="ECO:0000256" key="1">
    <source>
        <dbReference type="ARBA" id="ARBA00022598"/>
    </source>
</evidence>
<dbReference type="GO" id="GO:0005524">
    <property type="term" value="F:ATP binding"/>
    <property type="evidence" value="ECO:0007669"/>
    <property type="project" value="UniProtKB-KW"/>
</dbReference>
<evidence type="ECO:0008006" key="9">
    <source>
        <dbReference type="Google" id="ProtNLM"/>
    </source>
</evidence>
<dbReference type="GO" id="GO:0016881">
    <property type="term" value="F:acid-amino acid ligase activity"/>
    <property type="evidence" value="ECO:0007669"/>
    <property type="project" value="InterPro"/>
</dbReference>
<feature type="transmembrane region" description="Helical" evidence="4">
    <location>
        <begin position="121"/>
        <end position="141"/>
    </location>
</feature>
<keyword evidence="1" id="KW-0436">Ligase</keyword>
<dbReference type="AlphaFoldDB" id="A0A1G2RXT2"/>
<dbReference type="Proteomes" id="UP000178222">
    <property type="component" value="Unassembled WGS sequence"/>
</dbReference>
<protein>
    <recommendedName>
        <fullName evidence="9">Mur ligase central domain-containing protein</fullName>
    </recommendedName>
</protein>
<evidence type="ECO:0000259" key="5">
    <source>
        <dbReference type="Pfam" id="PF02875"/>
    </source>
</evidence>
<dbReference type="Pfam" id="PF08245">
    <property type="entry name" value="Mur_ligase_M"/>
    <property type="match status" value="1"/>
</dbReference>
<name>A0A1G2RXT2_9BACT</name>
<evidence type="ECO:0000256" key="3">
    <source>
        <dbReference type="ARBA" id="ARBA00022840"/>
    </source>
</evidence>
<dbReference type="PANTHER" id="PTHR43024:SF1">
    <property type="entry name" value="UDP-N-ACETYLMURAMOYL-TRIPEPTIDE--D-ALANYL-D-ALANINE LIGASE"/>
    <property type="match status" value="1"/>
</dbReference>
<accession>A0A1G2RXT2</accession>
<keyword evidence="2" id="KW-0547">Nucleotide-binding</keyword>
<keyword evidence="4" id="KW-0472">Membrane</keyword>
<keyword evidence="4" id="KW-1133">Transmembrane helix</keyword>
<dbReference type="Gene3D" id="3.90.190.20">
    <property type="entry name" value="Mur ligase, C-terminal domain"/>
    <property type="match status" value="1"/>
</dbReference>
<feature type="transmembrane region" description="Helical" evidence="4">
    <location>
        <begin position="161"/>
        <end position="184"/>
    </location>
</feature>
<evidence type="ECO:0000256" key="2">
    <source>
        <dbReference type="ARBA" id="ARBA00022741"/>
    </source>
</evidence>
<dbReference type="PANTHER" id="PTHR43024">
    <property type="entry name" value="UDP-N-ACETYLMURAMOYL-TRIPEPTIDE--D-ALANYL-D-ALANINE LIGASE"/>
    <property type="match status" value="1"/>
</dbReference>
<dbReference type="InterPro" id="IPR036615">
    <property type="entry name" value="Mur_ligase_C_dom_sf"/>
</dbReference>
<dbReference type="InterPro" id="IPR036565">
    <property type="entry name" value="Mur-like_cat_sf"/>
</dbReference>
<dbReference type="InterPro" id="IPR051046">
    <property type="entry name" value="MurCDEF_CellWall_CoF430Synth"/>
</dbReference>
<feature type="domain" description="Mur ligase central" evidence="6">
    <location>
        <begin position="214"/>
        <end position="400"/>
    </location>
</feature>
<comment type="caution">
    <text evidence="7">The sequence shown here is derived from an EMBL/GenBank/DDBJ whole genome shotgun (WGS) entry which is preliminary data.</text>
</comment>
<feature type="transmembrane region" description="Helical" evidence="4">
    <location>
        <begin position="47"/>
        <end position="65"/>
    </location>
</feature>
<dbReference type="SUPFAM" id="SSF53623">
    <property type="entry name" value="MurD-like peptide ligases, catalytic domain"/>
    <property type="match status" value="1"/>
</dbReference>
<evidence type="ECO:0000313" key="8">
    <source>
        <dbReference type="Proteomes" id="UP000178222"/>
    </source>
</evidence>
<dbReference type="Pfam" id="PF02875">
    <property type="entry name" value="Mur_ligase_C"/>
    <property type="match status" value="1"/>
</dbReference>
<evidence type="ECO:0000256" key="4">
    <source>
        <dbReference type="SAM" id="Phobius"/>
    </source>
</evidence>
<proteinExistence type="predicted"/>
<evidence type="ECO:0000259" key="6">
    <source>
        <dbReference type="Pfam" id="PF08245"/>
    </source>
</evidence>
<evidence type="ECO:0000313" key="7">
    <source>
        <dbReference type="EMBL" id="OHA77112.1"/>
    </source>
</evidence>
<dbReference type="InterPro" id="IPR013221">
    <property type="entry name" value="Mur_ligase_cen"/>
</dbReference>
<feature type="domain" description="Mur ligase C-terminal" evidence="5">
    <location>
        <begin position="429"/>
        <end position="541"/>
    </location>
</feature>
<gene>
    <name evidence="7" type="ORF">A3J30_02220</name>
</gene>
<dbReference type="InterPro" id="IPR004101">
    <property type="entry name" value="Mur_ligase_C"/>
</dbReference>
<keyword evidence="3" id="KW-0067">ATP-binding</keyword>
<organism evidence="7 8">
    <name type="scientific">Candidatus Wildermuthbacteria bacterium RIFCSPLOWO2_02_FULL_47_9c</name>
    <dbReference type="NCBI Taxonomy" id="1802466"/>
    <lineage>
        <taxon>Bacteria</taxon>
        <taxon>Candidatus Wildermuthiibacteriota</taxon>
    </lineage>
</organism>
<dbReference type="Gene3D" id="3.40.1190.10">
    <property type="entry name" value="Mur-like, catalytic domain"/>
    <property type="match status" value="1"/>
</dbReference>
<keyword evidence="4" id="KW-0812">Transmembrane</keyword>
<feature type="transmembrane region" description="Helical" evidence="4">
    <location>
        <begin position="77"/>
        <end position="100"/>
    </location>
</feature>
<reference evidence="7 8" key="1">
    <citation type="journal article" date="2016" name="Nat. Commun.">
        <title>Thousands of microbial genomes shed light on interconnected biogeochemical processes in an aquifer system.</title>
        <authorList>
            <person name="Anantharaman K."/>
            <person name="Brown C.T."/>
            <person name="Hug L.A."/>
            <person name="Sharon I."/>
            <person name="Castelle C.J."/>
            <person name="Probst A.J."/>
            <person name="Thomas B.C."/>
            <person name="Singh A."/>
            <person name="Wilkins M.J."/>
            <person name="Karaoz U."/>
            <person name="Brodie E.L."/>
            <person name="Williams K.H."/>
            <person name="Hubbard S.S."/>
            <person name="Banfield J.F."/>
        </authorList>
    </citation>
    <scope>NUCLEOTIDE SEQUENCE [LARGE SCALE GENOMIC DNA]</scope>
</reference>